<keyword evidence="3" id="KW-1185">Reference proteome</keyword>
<sequence length="524" mass="60614">MGGSYKMRLNKTFIREWILPILFLIIIGFFVIGSSPVFKTNPWVDSNAMLTMGKSMLHGLVPYRDVIDQRGPLLYALFAVGASIKGTSFSGVFFLQLVNLSVVYYLARRIAQDLKQNVISPKYAGFMGPLALVGTRAFSMSGAPEEFAFTSVLYLLYVLNHYRQRVGDIPLKTYFWLGLNLSFIFWNKYSLSGSYIVFFLWVAVELLYKKDFKKLFKIIGASLLGFLLTAVIVAIYFGLHNAFKDLINIYFVQNLTSYRQTKQSFLGQFWYLLYLMGMQLKTHFIVFIFIICGWLKAISEKKHVVIEVAMYFGAILFVCLQHWLDDYYTLIWMPFFAVALIRLLRLQKLRTAVFDKKLLAPVKILLVASLIIMPFVNNDNLYHLVVNGEKHSLNGETHQAQEQFSKIMKSDYKKPSLLMINDLDEGFFLATDILPTTPFWQKLNMNYKQLPKMYWSFEKNMRQKAVDFVIINVQAPPTSDRKTVLLQAKESIDPHLHDALLYNYKVRSVASNSTNTYYVLFEKK</sequence>
<feature type="transmembrane region" description="Helical" evidence="1">
    <location>
        <begin position="215"/>
        <end position="239"/>
    </location>
</feature>
<keyword evidence="1" id="KW-0472">Membrane</keyword>
<reference evidence="2 3" key="1">
    <citation type="journal article" date="2019" name="Appl. Microbiol. Biotechnol.">
        <title>Uncovering carbohydrate metabolism through a genotype-phenotype association study of 56 lactic acid bacteria genomes.</title>
        <authorList>
            <person name="Buron-Moles G."/>
            <person name="Chailyan A."/>
            <person name="Dolejs I."/>
            <person name="Forster J."/>
            <person name="Miks M.H."/>
        </authorList>
    </citation>
    <scope>NUCLEOTIDE SEQUENCE [LARGE SCALE GENOMIC DNA]</scope>
    <source>
        <strain evidence="2 3">ATCC 29644</strain>
    </source>
</reference>
<feature type="transmembrane region" description="Helical" evidence="1">
    <location>
        <begin position="330"/>
        <end position="346"/>
    </location>
</feature>
<feature type="transmembrane region" description="Helical" evidence="1">
    <location>
        <begin position="304"/>
        <end position="324"/>
    </location>
</feature>
<feature type="transmembrane region" description="Helical" evidence="1">
    <location>
        <begin position="73"/>
        <end position="106"/>
    </location>
</feature>
<feature type="transmembrane region" description="Helical" evidence="1">
    <location>
        <begin position="192"/>
        <end position="208"/>
    </location>
</feature>
<name>A0A4R5NGY6_9LACO</name>
<evidence type="ECO:0000256" key="1">
    <source>
        <dbReference type="SAM" id="Phobius"/>
    </source>
</evidence>
<dbReference type="Proteomes" id="UP000295257">
    <property type="component" value="Unassembled WGS sequence"/>
</dbReference>
<evidence type="ECO:0008006" key="4">
    <source>
        <dbReference type="Google" id="ProtNLM"/>
    </source>
</evidence>
<gene>
    <name evidence="2" type="ORF">C5L30_001239</name>
</gene>
<feature type="transmembrane region" description="Helical" evidence="1">
    <location>
        <begin position="358"/>
        <end position="376"/>
    </location>
</feature>
<organism evidence="2 3">
    <name type="scientific">Companilactobacillus farciminis</name>
    <dbReference type="NCBI Taxonomy" id="1612"/>
    <lineage>
        <taxon>Bacteria</taxon>
        <taxon>Bacillati</taxon>
        <taxon>Bacillota</taxon>
        <taxon>Bacilli</taxon>
        <taxon>Lactobacillales</taxon>
        <taxon>Lactobacillaceae</taxon>
        <taxon>Companilactobacillus</taxon>
    </lineage>
</organism>
<comment type="caution">
    <text evidence="2">The sequence shown here is derived from an EMBL/GenBank/DDBJ whole genome shotgun (WGS) entry which is preliminary data.</text>
</comment>
<keyword evidence="1" id="KW-0812">Transmembrane</keyword>
<keyword evidence="1" id="KW-1133">Transmembrane helix</keyword>
<proteinExistence type="predicted"/>
<feature type="transmembrane region" description="Helical" evidence="1">
    <location>
        <begin position="12"/>
        <end position="32"/>
    </location>
</feature>
<protein>
    <recommendedName>
        <fullName evidence="4">Glycosyltransferase RgtA/B/C/D-like domain-containing protein</fullName>
    </recommendedName>
</protein>
<evidence type="ECO:0000313" key="3">
    <source>
        <dbReference type="Proteomes" id="UP000295257"/>
    </source>
</evidence>
<dbReference type="AlphaFoldDB" id="A0A4R5NGY6"/>
<accession>A0A4R5NGY6</accession>
<dbReference type="EMBL" id="PUFN01000007">
    <property type="protein sequence ID" value="TDG73747.1"/>
    <property type="molecule type" value="Genomic_DNA"/>
</dbReference>
<feature type="transmembrane region" description="Helical" evidence="1">
    <location>
        <begin position="269"/>
        <end position="292"/>
    </location>
</feature>
<evidence type="ECO:0000313" key="2">
    <source>
        <dbReference type="EMBL" id="TDG73747.1"/>
    </source>
</evidence>